<evidence type="ECO:0000256" key="1">
    <source>
        <dbReference type="ARBA" id="ARBA00004141"/>
    </source>
</evidence>
<dbReference type="Gene3D" id="1.20.1740.10">
    <property type="entry name" value="Amino acid/polyamine transporter I"/>
    <property type="match status" value="1"/>
</dbReference>
<sequence>MTALKFHSPFRRTTRVQALSPPTIQIQPSRDKPTSSRDAEPATGPSATTTSAQYRPGKWDIFTLGITIVVGGHYFCWNEGVNAGVYSFLLAYLLIASAYMTLCSCTAEITGALPFAGGSYGLARCTLGFYAAFMVGCCEALEYIAYVSASVISFVDLIADVAPSVDPISPLLWALFYVTALLIQIKGGRVFWGFNLGIGIISLLIVVIYCLGSLAFVDFAQYGADPNLEFVDGFHGFMKALPLAAWFFVGVEALSLSSDQVDQPKKIVPVAQVSCVVTLFAISLFVYFVTASLPPGLASLPTELVPFNRGFRLMFNVSHRVATILSLPATYATAFGFMWCYGKLIVAMATSRLLPKFLSKTTKDSETPYGALLAGSAVSYALCIVSYFVPAVGKNLFRVCILFAFMSYTGQCIGYISLKRNYRNIKSSEFQSPFGIAGAAYSMVVWVVASIAVVAFQDNGGVEVIAFGVTVAVLTLFYFGYSRKRQTFSAAENRVMLVAHVTKFNVKKVAAGRQKRAVKKSSSNSKHTGGTDTSRNESNGKWGVVISKFGGHSTPSSGK</sequence>
<evidence type="ECO:0000313" key="11">
    <source>
        <dbReference type="Proteomes" id="UP000429607"/>
    </source>
</evidence>
<dbReference type="EMBL" id="QXFT01000780">
    <property type="protein sequence ID" value="KAE9335936.1"/>
    <property type="molecule type" value="Genomic_DNA"/>
</dbReference>
<dbReference type="GO" id="GO:0055085">
    <property type="term" value="P:transmembrane transport"/>
    <property type="evidence" value="ECO:0007669"/>
    <property type="project" value="InterPro"/>
</dbReference>
<feature type="transmembrane region" description="Helical" evidence="6">
    <location>
        <begin position="192"/>
        <end position="217"/>
    </location>
</feature>
<gene>
    <name evidence="9" type="ORF">PR001_g16117</name>
    <name evidence="8" type="ORF">PR002_g16437</name>
    <name evidence="10" type="ORF">PR003_g12765</name>
</gene>
<feature type="region of interest" description="Disordered" evidence="5">
    <location>
        <begin position="515"/>
        <end position="559"/>
    </location>
</feature>
<feature type="transmembrane region" description="Helical" evidence="6">
    <location>
        <begin position="127"/>
        <end position="147"/>
    </location>
</feature>
<keyword evidence="4 6" id="KW-0472">Membrane</keyword>
<comment type="subcellular location">
    <subcellularLocation>
        <location evidence="1">Membrane</location>
        <topology evidence="1">Multi-pass membrane protein</topology>
    </subcellularLocation>
</comment>
<proteinExistence type="predicted"/>
<organism evidence="10 12">
    <name type="scientific">Phytophthora rubi</name>
    <dbReference type="NCBI Taxonomy" id="129364"/>
    <lineage>
        <taxon>Eukaryota</taxon>
        <taxon>Sar</taxon>
        <taxon>Stramenopiles</taxon>
        <taxon>Oomycota</taxon>
        <taxon>Peronosporomycetes</taxon>
        <taxon>Peronosporales</taxon>
        <taxon>Peronosporaceae</taxon>
        <taxon>Phytophthora</taxon>
    </lineage>
</organism>
<evidence type="ECO:0000313" key="9">
    <source>
        <dbReference type="EMBL" id="KAE9010652.1"/>
    </source>
</evidence>
<feature type="region of interest" description="Disordered" evidence="5">
    <location>
        <begin position="14"/>
        <end position="51"/>
    </location>
</feature>
<name>A0A6A4EZD8_9STRA</name>
<keyword evidence="12" id="KW-1185">Reference proteome</keyword>
<keyword evidence="2 6" id="KW-0812">Transmembrane</keyword>
<evidence type="ECO:0000256" key="6">
    <source>
        <dbReference type="SAM" id="Phobius"/>
    </source>
</evidence>
<comment type="caution">
    <text evidence="10">The sequence shown here is derived from an EMBL/GenBank/DDBJ whole genome shotgun (WGS) entry which is preliminary data.</text>
</comment>
<feature type="compositionally biased region" description="Polar residues" evidence="5">
    <location>
        <begin position="15"/>
        <end position="28"/>
    </location>
</feature>
<keyword evidence="3 6" id="KW-1133">Transmembrane helix</keyword>
<dbReference type="Proteomes" id="UP000435112">
    <property type="component" value="Unassembled WGS sequence"/>
</dbReference>
<dbReference type="Proteomes" id="UP000434957">
    <property type="component" value="Unassembled WGS sequence"/>
</dbReference>
<feature type="compositionally biased region" description="Low complexity" evidence="5">
    <location>
        <begin position="41"/>
        <end position="51"/>
    </location>
</feature>
<protein>
    <recommendedName>
        <fullName evidence="7">Amino acid permease/ SLC12A domain-containing protein</fullName>
    </recommendedName>
</protein>
<dbReference type="Pfam" id="PF00324">
    <property type="entry name" value="AA_permease"/>
    <property type="match status" value="1"/>
</dbReference>
<feature type="transmembrane region" description="Helical" evidence="6">
    <location>
        <begin position="430"/>
        <end position="456"/>
    </location>
</feature>
<evidence type="ECO:0000313" key="10">
    <source>
        <dbReference type="EMBL" id="KAE9335936.1"/>
    </source>
</evidence>
<feature type="compositionally biased region" description="Basic and acidic residues" evidence="5">
    <location>
        <begin position="29"/>
        <end position="40"/>
    </location>
</feature>
<dbReference type="GO" id="GO:0016020">
    <property type="term" value="C:membrane"/>
    <property type="evidence" value="ECO:0007669"/>
    <property type="project" value="UniProtKB-SubCell"/>
</dbReference>
<feature type="transmembrane region" description="Helical" evidence="6">
    <location>
        <begin position="462"/>
        <end position="481"/>
    </location>
</feature>
<feature type="transmembrane region" description="Helical" evidence="6">
    <location>
        <begin position="89"/>
        <end position="115"/>
    </location>
</feature>
<dbReference type="PANTHER" id="PTHR42770:SF7">
    <property type="entry name" value="MEMBRANE PROTEIN"/>
    <property type="match status" value="1"/>
</dbReference>
<feature type="transmembrane region" description="Helical" evidence="6">
    <location>
        <begin position="237"/>
        <end position="255"/>
    </location>
</feature>
<accession>A0A6A4EZD8</accession>
<dbReference type="InterPro" id="IPR050367">
    <property type="entry name" value="APC_superfamily"/>
</dbReference>
<evidence type="ECO:0000313" key="12">
    <source>
        <dbReference type="Proteomes" id="UP000434957"/>
    </source>
</evidence>
<reference evidence="10 12" key="1">
    <citation type="submission" date="2018-08" db="EMBL/GenBank/DDBJ databases">
        <title>Genomic investigation of the strawberry pathogen Phytophthora fragariae indicates pathogenicity is determined by transcriptional variation in three key races.</title>
        <authorList>
            <person name="Adams T.M."/>
            <person name="Armitage A.D."/>
            <person name="Sobczyk M.K."/>
            <person name="Bates H.J."/>
            <person name="Dunwell J.M."/>
            <person name="Nellist C.F."/>
            <person name="Harrison R.J."/>
        </authorList>
    </citation>
    <scope>NUCLEOTIDE SEQUENCE [LARGE SCALE GENOMIC DNA]</scope>
    <source>
        <strain evidence="9 11">SCRP249</strain>
        <strain evidence="8 13">SCRP324</strain>
        <strain evidence="10 12">SCRP333</strain>
    </source>
</reference>
<feature type="transmembrane region" description="Helical" evidence="6">
    <location>
        <begin position="395"/>
        <end position="418"/>
    </location>
</feature>
<dbReference type="AlphaFoldDB" id="A0A6A4EZD8"/>
<evidence type="ECO:0000256" key="4">
    <source>
        <dbReference type="ARBA" id="ARBA00023136"/>
    </source>
</evidence>
<feature type="domain" description="Amino acid permease/ SLC12A" evidence="7">
    <location>
        <begin position="81"/>
        <end position="482"/>
    </location>
</feature>
<feature type="transmembrane region" description="Helical" evidence="6">
    <location>
        <begin position="267"/>
        <end position="289"/>
    </location>
</feature>
<feature type="transmembrane region" description="Helical" evidence="6">
    <location>
        <begin position="321"/>
        <end position="346"/>
    </location>
</feature>
<feature type="transmembrane region" description="Helical" evidence="6">
    <location>
        <begin position="167"/>
        <end position="185"/>
    </location>
</feature>
<evidence type="ECO:0000259" key="7">
    <source>
        <dbReference type="Pfam" id="PF00324"/>
    </source>
</evidence>
<evidence type="ECO:0000256" key="3">
    <source>
        <dbReference type="ARBA" id="ARBA00022989"/>
    </source>
</evidence>
<dbReference type="EMBL" id="QXFU01001255">
    <property type="protein sequence ID" value="KAE9006641.1"/>
    <property type="molecule type" value="Genomic_DNA"/>
</dbReference>
<evidence type="ECO:0000256" key="2">
    <source>
        <dbReference type="ARBA" id="ARBA00022692"/>
    </source>
</evidence>
<evidence type="ECO:0000313" key="8">
    <source>
        <dbReference type="EMBL" id="KAE9006641.1"/>
    </source>
</evidence>
<feature type="compositionally biased region" description="Polar residues" evidence="5">
    <location>
        <begin position="520"/>
        <end position="539"/>
    </location>
</feature>
<dbReference type="Proteomes" id="UP000429607">
    <property type="component" value="Unassembled WGS sequence"/>
</dbReference>
<dbReference type="PANTHER" id="PTHR42770">
    <property type="entry name" value="AMINO ACID TRANSPORTER-RELATED"/>
    <property type="match status" value="1"/>
</dbReference>
<evidence type="ECO:0000313" key="13">
    <source>
        <dbReference type="Proteomes" id="UP000435112"/>
    </source>
</evidence>
<dbReference type="EMBL" id="QXFV01001253">
    <property type="protein sequence ID" value="KAE9010652.1"/>
    <property type="molecule type" value="Genomic_DNA"/>
</dbReference>
<feature type="transmembrane region" description="Helical" evidence="6">
    <location>
        <begin position="367"/>
        <end position="389"/>
    </location>
</feature>
<dbReference type="InterPro" id="IPR004841">
    <property type="entry name" value="AA-permease/SLC12A_dom"/>
</dbReference>
<dbReference type="OrthoDB" id="3900342at2759"/>
<evidence type="ECO:0000256" key="5">
    <source>
        <dbReference type="SAM" id="MobiDB-lite"/>
    </source>
</evidence>